<evidence type="ECO:0000313" key="1">
    <source>
        <dbReference type="EMBL" id="KAK1376789.1"/>
    </source>
</evidence>
<organism evidence="1 2">
    <name type="scientific">Heracleum sosnowskyi</name>
    <dbReference type="NCBI Taxonomy" id="360622"/>
    <lineage>
        <taxon>Eukaryota</taxon>
        <taxon>Viridiplantae</taxon>
        <taxon>Streptophyta</taxon>
        <taxon>Embryophyta</taxon>
        <taxon>Tracheophyta</taxon>
        <taxon>Spermatophyta</taxon>
        <taxon>Magnoliopsida</taxon>
        <taxon>eudicotyledons</taxon>
        <taxon>Gunneridae</taxon>
        <taxon>Pentapetalae</taxon>
        <taxon>asterids</taxon>
        <taxon>campanulids</taxon>
        <taxon>Apiales</taxon>
        <taxon>Apiaceae</taxon>
        <taxon>Apioideae</taxon>
        <taxon>apioid superclade</taxon>
        <taxon>Tordylieae</taxon>
        <taxon>Tordyliinae</taxon>
        <taxon>Heracleum</taxon>
    </lineage>
</organism>
<accession>A0AAD8MLE9</accession>
<comment type="caution">
    <text evidence="1">The sequence shown here is derived from an EMBL/GenBank/DDBJ whole genome shotgun (WGS) entry which is preliminary data.</text>
</comment>
<protein>
    <submittedName>
        <fullName evidence="1">Uncharacterized protein</fullName>
    </submittedName>
</protein>
<gene>
    <name evidence="1" type="ORF">POM88_032982</name>
</gene>
<name>A0AAD8MLE9_9APIA</name>
<reference evidence="1" key="2">
    <citation type="submission" date="2023-05" db="EMBL/GenBank/DDBJ databases">
        <authorList>
            <person name="Schelkunov M.I."/>
        </authorList>
    </citation>
    <scope>NUCLEOTIDE SEQUENCE</scope>
    <source>
        <strain evidence="1">Hsosn_3</strain>
        <tissue evidence="1">Leaf</tissue>
    </source>
</reference>
<evidence type="ECO:0000313" key="2">
    <source>
        <dbReference type="Proteomes" id="UP001237642"/>
    </source>
</evidence>
<dbReference type="Proteomes" id="UP001237642">
    <property type="component" value="Unassembled WGS sequence"/>
</dbReference>
<dbReference type="EMBL" id="JAUIZM010000007">
    <property type="protein sequence ID" value="KAK1376789.1"/>
    <property type="molecule type" value="Genomic_DNA"/>
</dbReference>
<sequence>MPEILNQVILPILYFCGDLTIDNMLDCKQQRKQGIYLHSNCLDNTHRKQKVVGDADISNKDSGSSFYQMQVVRTLPVDPVNFLITSPSSINCWCGGEEVAVYPTKLPLFFRSSAAAASEEEKVAGDAEISNKGSG</sequence>
<keyword evidence="2" id="KW-1185">Reference proteome</keyword>
<reference evidence="1" key="1">
    <citation type="submission" date="2023-02" db="EMBL/GenBank/DDBJ databases">
        <title>Genome of toxic invasive species Heracleum sosnowskyi carries increased number of genes despite the absence of recent whole-genome duplications.</title>
        <authorList>
            <person name="Schelkunov M."/>
            <person name="Shtratnikova V."/>
            <person name="Makarenko M."/>
            <person name="Klepikova A."/>
            <person name="Omelchenko D."/>
            <person name="Novikova G."/>
            <person name="Obukhova E."/>
            <person name="Bogdanov V."/>
            <person name="Penin A."/>
            <person name="Logacheva M."/>
        </authorList>
    </citation>
    <scope>NUCLEOTIDE SEQUENCE</scope>
    <source>
        <strain evidence="1">Hsosn_3</strain>
        <tissue evidence="1">Leaf</tissue>
    </source>
</reference>
<dbReference type="AlphaFoldDB" id="A0AAD8MLE9"/>
<proteinExistence type="predicted"/>